<dbReference type="InterPro" id="IPR050879">
    <property type="entry name" value="Acyltransferase_3"/>
</dbReference>
<evidence type="ECO:0000256" key="1">
    <source>
        <dbReference type="SAM" id="Phobius"/>
    </source>
</evidence>
<feature type="transmembrane region" description="Helical" evidence="1">
    <location>
        <begin position="189"/>
        <end position="207"/>
    </location>
</feature>
<dbReference type="GO" id="GO:0016747">
    <property type="term" value="F:acyltransferase activity, transferring groups other than amino-acyl groups"/>
    <property type="evidence" value="ECO:0007669"/>
    <property type="project" value="InterPro"/>
</dbReference>
<keyword evidence="4" id="KW-0808">Transferase</keyword>
<feature type="domain" description="SGNH" evidence="3">
    <location>
        <begin position="448"/>
        <end position="676"/>
    </location>
</feature>
<dbReference type="InterPro" id="IPR043968">
    <property type="entry name" value="SGNH"/>
</dbReference>
<keyword evidence="4" id="KW-0012">Acyltransferase</keyword>
<keyword evidence="4" id="KW-0378">Hydrolase</keyword>
<dbReference type="GO" id="GO:0016787">
    <property type="term" value="F:hydrolase activity"/>
    <property type="evidence" value="ECO:0007669"/>
    <property type="project" value="UniProtKB-KW"/>
</dbReference>
<dbReference type="Proteomes" id="UP000198649">
    <property type="component" value="Unassembled WGS sequence"/>
</dbReference>
<sequence length="685" mass="73732">MTLVALDHAAIGPFHGGFVGVDVFFVISGYLITSLLLREADRSGTVSLSSFYARRARRILPAALLVTLVTIVLSVLFLDGARALAVGEQAIWVTFFAANIKFASDQTDYFAQGEPVSPLQHYWSLAVEEQFYLLWPLILIAALALLSRRVGGPRKAAALVLGAVVVASFAWSLHLTATNPLAAYFSTPARAYELALGALAAAGTPYLSRLRVIAMPFLLALGSWVGVGLIAWSALVFTEATPFPGSAAAVPTIGTALLLLGGLERVAAWGPQKALSVLPMRVVGDWSYSFYLWHWPLIIVADYQFGDISGLRGGAVLLVALALSAATYIWVETPFRTKKVWSVGKTRALLLYPATVLIVLPSVAVANHVVRAGSDDGGAAISLTNYGQDPSDPPARFDDDPFVALVEASVLAAENEMPMPGDLQPNPLDLQESTASLGDCEYIDIETEDLELCPRGDVESDQVMVLMGDSHARQWVPALDAIAEDQGYVFYALVRNGCPSVDQTPVTTSGGASVGCEEFQDWAFDSIDELQPDLTVLATDANERGFVVDGETIDDNDSLVALMESGMEATIDRVMPSSGQTVVIGDPPIHRTSPIDCLTRDDPTLLGCLSAPESRSERMTRATKRAAEATGAEFIITRPWFCVEDKCPTVVGRMVTHRDVEHITVEYSTYLAPKLAEKMELDFTG</sequence>
<feature type="transmembrane region" description="Helical" evidence="1">
    <location>
        <begin position="58"/>
        <end position="78"/>
    </location>
</feature>
<dbReference type="EMBL" id="FOQG01000004">
    <property type="protein sequence ID" value="SFI04249.1"/>
    <property type="molecule type" value="Genomic_DNA"/>
</dbReference>
<keyword evidence="5" id="KW-1185">Reference proteome</keyword>
<feature type="transmembrane region" description="Helical" evidence="1">
    <location>
        <begin position="275"/>
        <end position="293"/>
    </location>
</feature>
<feature type="domain" description="Acyltransferase 3" evidence="2">
    <location>
        <begin position="17"/>
        <end position="328"/>
    </location>
</feature>
<feature type="transmembrane region" description="Helical" evidence="1">
    <location>
        <begin position="351"/>
        <end position="370"/>
    </location>
</feature>
<dbReference type="InterPro" id="IPR002656">
    <property type="entry name" value="Acyl_transf_3_dom"/>
</dbReference>
<evidence type="ECO:0000259" key="2">
    <source>
        <dbReference type="Pfam" id="PF01757"/>
    </source>
</evidence>
<dbReference type="Pfam" id="PF01757">
    <property type="entry name" value="Acyl_transf_3"/>
    <property type="match status" value="1"/>
</dbReference>
<dbReference type="GO" id="GO:0009103">
    <property type="term" value="P:lipopolysaccharide biosynthetic process"/>
    <property type="evidence" value="ECO:0007669"/>
    <property type="project" value="TreeGrafter"/>
</dbReference>
<reference evidence="4 5" key="1">
    <citation type="submission" date="2016-10" db="EMBL/GenBank/DDBJ databases">
        <authorList>
            <person name="de Groot N.N."/>
        </authorList>
    </citation>
    <scope>NUCLEOTIDE SEQUENCE [LARGE SCALE GENOMIC DNA]</scope>
    <source>
        <strain evidence="4 5">CGMCC 1.11156</strain>
    </source>
</reference>
<gene>
    <name evidence="4" type="ORF">SAMN05216561_104143</name>
</gene>
<feature type="transmembrane region" description="Helical" evidence="1">
    <location>
        <begin position="16"/>
        <end position="37"/>
    </location>
</feature>
<proteinExistence type="predicted"/>
<dbReference type="GO" id="GO:0016020">
    <property type="term" value="C:membrane"/>
    <property type="evidence" value="ECO:0007669"/>
    <property type="project" value="TreeGrafter"/>
</dbReference>
<feature type="transmembrane region" description="Helical" evidence="1">
    <location>
        <begin position="130"/>
        <end position="146"/>
    </location>
</feature>
<accession>A0A1I3EZ51</accession>
<keyword evidence="1" id="KW-1133">Transmembrane helix</keyword>
<evidence type="ECO:0000313" key="5">
    <source>
        <dbReference type="Proteomes" id="UP000198649"/>
    </source>
</evidence>
<evidence type="ECO:0000313" key="4">
    <source>
        <dbReference type="EMBL" id="SFI04249.1"/>
    </source>
</evidence>
<feature type="transmembrane region" description="Helical" evidence="1">
    <location>
        <begin position="158"/>
        <end position="177"/>
    </location>
</feature>
<protein>
    <submittedName>
        <fullName evidence="4">Peptidoglycan/LPS O-acetylase OafA/YrhL, contains acyltransferase and SGNH-hydrolase domains</fullName>
    </submittedName>
</protein>
<keyword evidence="1" id="KW-0812">Transmembrane</keyword>
<dbReference type="PANTHER" id="PTHR23028">
    <property type="entry name" value="ACETYLTRANSFERASE"/>
    <property type="match status" value="1"/>
</dbReference>
<dbReference type="Pfam" id="PF19040">
    <property type="entry name" value="SGNH"/>
    <property type="match status" value="1"/>
</dbReference>
<dbReference type="AlphaFoldDB" id="A0A1I3EZ51"/>
<feature type="transmembrane region" description="Helical" evidence="1">
    <location>
        <begin position="214"/>
        <end position="237"/>
    </location>
</feature>
<feature type="transmembrane region" description="Helical" evidence="1">
    <location>
        <begin position="243"/>
        <end position="263"/>
    </location>
</feature>
<organism evidence="4 5">
    <name type="scientific">Nocardioides psychrotolerans</name>
    <dbReference type="NCBI Taxonomy" id="1005945"/>
    <lineage>
        <taxon>Bacteria</taxon>
        <taxon>Bacillati</taxon>
        <taxon>Actinomycetota</taxon>
        <taxon>Actinomycetes</taxon>
        <taxon>Propionibacteriales</taxon>
        <taxon>Nocardioidaceae</taxon>
        <taxon>Nocardioides</taxon>
    </lineage>
</organism>
<dbReference type="PANTHER" id="PTHR23028:SF53">
    <property type="entry name" value="ACYL_TRANSF_3 DOMAIN-CONTAINING PROTEIN"/>
    <property type="match status" value="1"/>
</dbReference>
<feature type="transmembrane region" description="Helical" evidence="1">
    <location>
        <begin position="313"/>
        <end position="331"/>
    </location>
</feature>
<keyword evidence="1" id="KW-0472">Membrane</keyword>
<name>A0A1I3EZ51_9ACTN</name>
<dbReference type="STRING" id="1005945.SAMN05216561_104143"/>
<evidence type="ECO:0000259" key="3">
    <source>
        <dbReference type="Pfam" id="PF19040"/>
    </source>
</evidence>